<organism evidence="1 2">
    <name type="scientific">Bacillus clarus</name>
    <dbReference type="NCBI Taxonomy" id="2338372"/>
    <lineage>
        <taxon>Bacteria</taxon>
        <taxon>Bacillati</taxon>
        <taxon>Bacillota</taxon>
        <taxon>Bacilli</taxon>
        <taxon>Bacillales</taxon>
        <taxon>Bacillaceae</taxon>
        <taxon>Bacillus</taxon>
        <taxon>Bacillus cereus group</taxon>
    </lineage>
</organism>
<comment type="caution">
    <text evidence="1">The sequence shown here is derived from an EMBL/GenBank/DDBJ whole genome shotgun (WGS) entry which is preliminary data.</text>
</comment>
<evidence type="ECO:0000313" key="1">
    <source>
        <dbReference type="EMBL" id="RFT68968.1"/>
    </source>
</evidence>
<keyword evidence="2" id="KW-1185">Reference proteome</keyword>
<proteinExistence type="predicted"/>
<dbReference type="Proteomes" id="UP000264294">
    <property type="component" value="Unassembled WGS sequence"/>
</dbReference>
<reference evidence="1 2" key="1">
    <citation type="submission" date="2018-08" db="EMBL/GenBank/DDBJ databases">
        <title>Bacillus clarus sp. nov. strain PS00077A.</title>
        <authorList>
            <person name="Mendez Acevedo M."/>
            <person name="Carroll L."/>
            <person name="Mukherjee M."/>
            <person name="Wiedmann M."/>
            <person name="Kovac J."/>
        </authorList>
    </citation>
    <scope>NUCLEOTIDE SEQUENCE [LARGE SCALE GENOMIC DNA]</scope>
    <source>
        <strain evidence="1 2">PS00077A</strain>
    </source>
</reference>
<sequence length="61" mass="7368">MQHRDFLNLENKHGDKGIGNTHKSSFFRYFEPATQEIHIDLEARKMHRIDVTRAFFMKETF</sequence>
<dbReference type="EMBL" id="QVOD01000001">
    <property type="protein sequence ID" value="RFT68968.1"/>
    <property type="molecule type" value="Genomic_DNA"/>
</dbReference>
<evidence type="ECO:0000313" key="2">
    <source>
        <dbReference type="Proteomes" id="UP000264294"/>
    </source>
</evidence>
<name>A0ABX9L2T1_9BACI</name>
<protein>
    <submittedName>
        <fullName evidence="1">Uncharacterized protein</fullName>
    </submittedName>
</protein>
<gene>
    <name evidence="1" type="ORF">D0U04_01950</name>
</gene>
<accession>A0ABX9L2T1</accession>